<sequence length="431" mass="44212">MAIEGDDSYFDDPDSYADSQRRQRNPGILASILILIVGGLFVSSTLAGNISINSNKSVEFGQGSTLTLACSGNTVVKVVPKATFTNSSGAGAYYLSGITLSNIPDTCYGEQFTIQVYPDSTNTAATLFTGATSITIADSDGTFVMDAGNYAYASLSSSSSTCTAGGSCNEAVITFLSPSVPITSMSKIVVQSATASSALLAVAGIPTAGLQYGSVAGTPTGWLTMSTGFTAGSTWTVDGWVKNANMSAENAIVMVGQGTNNACRALTLRSLSSTSWSLDLSCDDRINFTMSSGSMANNTWIHVAAVGDANGMSIWVNGTALTKTGCSGNAANCTNTGSGIRFTNSYTSPSMQIGAWSGNGWLSQGGVMNYLRLSTSAIWPSTSSTIPVPNTPPTALASTKLLLTSTSTSPFVDSSALNQTLTKTGTVTAVS</sequence>
<dbReference type="EMBL" id="CAEZYL010000023">
    <property type="protein sequence ID" value="CAB4720984.1"/>
    <property type="molecule type" value="Genomic_DNA"/>
</dbReference>
<accession>A0A6J6FQ64</accession>
<keyword evidence="2" id="KW-0812">Transmembrane</keyword>
<evidence type="ECO:0000256" key="1">
    <source>
        <dbReference type="SAM" id="MobiDB-lite"/>
    </source>
</evidence>
<dbReference type="EMBL" id="CAEZUD010000030">
    <property type="protein sequence ID" value="CAB4590841.1"/>
    <property type="molecule type" value="Genomic_DNA"/>
</dbReference>
<dbReference type="Gene3D" id="2.60.120.200">
    <property type="match status" value="1"/>
</dbReference>
<dbReference type="SUPFAM" id="SSF49899">
    <property type="entry name" value="Concanavalin A-like lectins/glucanases"/>
    <property type="match status" value="1"/>
</dbReference>
<evidence type="ECO:0000313" key="4">
    <source>
        <dbReference type="EMBL" id="CAB4590841.1"/>
    </source>
</evidence>
<evidence type="ECO:0000313" key="5">
    <source>
        <dbReference type="EMBL" id="CAB4610723.1"/>
    </source>
</evidence>
<gene>
    <name evidence="3" type="ORF">UFOPK1380_00690</name>
    <name evidence="4" type="ORF">UFOPK1778_00688</name>
    <name evidence="5" type="ORF">UFOPK1863_00380</name>
    <name evidence="6" type="ORF">UFOPK2689_00547</name>
</gene>
<evidence type="ECO:0000256" key="2">
    <source>
        <dbReference type="SAM" id="Phobius"/>
    </source>
</evidence>
<evidence type="ECO:0000313" key="3">
    <source>
        <dbReference type="EMBL" id="CAB4534999.1"/>
    </source>
</evidence>
<feature type="compositionally biased region" description="Acidic residues" evidence="1">
    <location>
        <begin position="1"/>
        <end position="15"/>
    </location>
</feature>
<organism evidence="4">
    <name type="scientific">freshwater metagenome</name>
    <dbReference type="NCBI Taxonomy" id="449393"/>
    <lineage>
        <taxon>unclassified sequences</taxon>
        <taxon>metagenomes</taxon>
        <taxon>ecological metagenomes</taxon>
    </lineage>
</organism>
<protein>
    <submittedName>
        <fullName evidence="4">Unannotated protein</fullName>
    </submittedName>
</protein>
<dbReference type="InterPro" id="IPR013320">
    <property type="entry name" value="ConA-like_dom_sf"/>
</dbReference>
<keyword evidence="2" id="KW-1133">Transmembrane helix</keyword>
<name>A0A6J6FQ64_9ZZZZ</name>
<evidence type="ECO:0000313" key="6">
    <source>
        <dbReference type="EMBL" id="CAB4720984.1"/>
    </source>
</evidence>
<feature type="transmembrane region" description="Helical" evidence="2">
    <location>
        <begin position="28"/>
        <end position="47"/>
    </location>
</feature>
<dbReference type="AlphaFoldDB" id="A0A6J6FQ64"/>
<dbReference type="EMBL" id="CAEZSC010000035">
    <property type="protein sequence ID" value="CAB4534999.1"/>
    <property type="molecule type" value="Genomic_DNA"/>
</dbReference>
<reference evidence="4" key="1">
    <citation type="submission" date="2020-05" db="EMBL/GenBank/DDBJ databases">
        <authorList>
            <person name="Chiriac C."/>
            <person name="Salcher M."/>
            <person name="Ghai R."/>
            <person name="Kavagutti S V."/>
        </authorList>
    </citation>
    <scope>NUCLEOTIDE SEQUENCE</scope>
</reference>
<dbReference type="Pfam" id="PF13385">
    <property type="entry name" value="Laminin_G_3"/>
    <property type="match status" value="1"/>
</dbReference>
<keyword evidence="2" id="KW-0472">Membrane</keyword>
<feature type="region of interest" description="Disordered" evidence="1">
    <location>
        <begin position="1"/>
        <end position="21"/>
    </location>
</feature>
<proteinExistence type="predicted"/>
<dbReference type="EMBL" id="CAEZUY010000022">
    <property type="protein sequence ID" value="CAB4610723.1"/>
    <property type="molecule type" value="Genomic_DNA"/>
</dbReference>